<dbReference type="Proteomes" id="UP001428341">
    <property type="component" value="Unassembled WGS sequence"/>
</dbReference>
<dbReference type="EMBL" id="JBCGBO010000004">
    <property type="protein sequence ID" value="KAK9208741.1"/>
    <property type="molecule type" value="Genomic_DNA"/>
</dbReference>
<protein>
    <submittedName>
        <fullName evidence="1">Uncharacterized protein</fullName>
    </submittedName>
</protein>
<dbReference type="AlphaFoldDB" id="A0AAP0MJ49"/>
<organism evidence="1 2">
    <name type="scientific">Citrus x changshan-huyou</name>
    <dbReference type="NCBI Taxonomy" id="2935761"/>
    <lineage>
        <taxon>Eukaryota</taxon>
        <taxon>Viridiplantae</taxon>
        <taxon>Streptophyta</taxon>
        <taxon>Embryophyta</taxon>
        <taxon>Tracheophyta</taxon>
        <taxon>Spermatophyta</taxon>
        <taxon>Magnoliopsida</taxon>
        <taxon>eudicotyledons</taxon>
        <taxon>Gunneridae</taxon>
        <taxon>Pentapetalae</taxon>
        <taxon>rosids</taxon>
        <taxon>malvids</taxon>
        <taxon>Sapindales</taxon>
        <taxon>Rutaceae</taxon>
        <taxon>Aurantioideae</taxon>
        <taxon>Citrus</taxon>
    </lineage>
</organism>
<reference evidence="1 2" key="1">
    <citation type="submission" date="2024-05" db="EMBL/GenBank/DDBJ databases">
        <title>Haplotype-resolved chromosome-level genome assembly of Huyou (Citrus changshanensis).</title>
        <authorList>
            <person name="Miao C."/>
            <person name="Chen W."/>
            <person name="Wu Y."/>
            <person name="Wang L."/>
            <person name="Zhao S."/>
            <person name="Grierson D."/>
            <person name="Xu C."/>
            <person name="Chen K."/>
        </authorList>
    </citation>
    <scope>NUCLEOTIDE SEQUENCE [LARGE SCALE GENOMIC DNA]</scope>
    <source>
        <strain evidence="1">01-14</strain>
        <tissue evidence="1">Leaf</tissue>
    </source>
</reference>
<keyword evidence="2" id="KW-1185">Reference proteome</keyword>
<name>A0AAP0MJ49_9ROSI</name>
<accession>A0AAP0MJ49</accession>
<evidence type="ECO:0000313" key="1">
    <source>
        <dbReference type="EMBL" id="KAK9208741.1"/>
    </source>
</evidence>
<proteinExistence type="predicted"/>
<sequence length="109" mass="12313">MAERNEAGGGAGIGEAGRGEWNGREFRIHLQGRNFDDVQIKVTRKQIIITERRSMNLISRSRLPRTASSHFMPFMEKGFLVVSFDRLSFAEKIWNVLIRGTTLAGCCVN</sequence>
<comment type="caution">
    <text evidence="1">The sequence shown here is derived from an EMBL/GenBank/DDBJ whole genome shotgun (WGS) entry which is preliminary data.</text>
</comment>
<evidence type="ECO:0000313" key="2">
    <source>
        <dbReference type="Proteomes" id="UP001428341"/>
    </source>
</evidence>
<gene>
    <name evidence="1" type="ORF">WN944_001101</name>
</gene>